<dbReference type="RefSeq" id="WP_197964800.1">
    <property type="nucleotide sequence ID" value="NZ_JACEGD010000002.1"/>
</dbReference>
<dbReference type="InterPro" id="IPR036388">
    <property type="entry name" value="WH-like_DNA-bd_sf"/>
</dbReference>
<dbReference type="SUPFAM" id="SSF46785">
    <property type="entry name" value="Winged helix' DNA-binding domain"/>
    <property type="match status" value="1"/>
</dbReference>
<dbReference type="CDD" id="cd08422">
    <property type="entry name" value="PBP2_CrgA_like"/>
    <property type="match status" value="1"/>
</dbReference>
<keyword evidence="3" id="KW-0805">Transcription regulation</keyword>
<comment type="function">
    <text evidence="1">NodD regulates the expression of the nodABCFE genes which encode other nodulation proteins. NodD is also a negative regulator of its own expression. Binds flavonoids as inducers.</text>
</comment>
<dbReference type="PRINTS" id="PR00039">
    <property type="entry name" value="HTHLYSR"/>
</dbReference>
<dbReference type="InterPro" id="IPR058163">
    <property type="entry name" value="LysR-type_TF_proteobact-type"/>
</dbReference>
<dbReference type="Proteomes" id="UP001194539">
    <property type="component" value="Unassembled WGS sequence"/>
</dbReference>
<comment type="caution">
    <text evidence="7">The sequence shown here is derived from an EMBL/GenBank/DDBJ whole genome shotgun (WGS) entry which is preliminary data.</text>
</comment>
<dbReference type="SUPFAM" id="SSF53850">
    <property type="entry name" value="Periplasmic binding protein-like II"/>
    <property type="match status" value="1"/>
</dbReference>
<protein>
    <submittedName>
        <fullName evidence="7">LysR family transcriptional regulator</fullName>
    </submittedName>
</protein>
<feature type="domain" description="HTH lysR-type" evidence="6">
    <location>
        <begin position="1"/>
        <end position="56"/>
    </location>
</feature>
<evidence type="ECO:0000313" key="7">
    <source>
        <dbReference type="EMBL" id="MBH5385036.1"/>
    </source>
</evidence>
<dbReference type="PANTHER" id="PTHR30537">
    <property type="entry name" value="HTH-TYPE TRANSCRIPTIONAL REGULATOR"/>
    <property type="match status" value="1"/>
</dbReference>
<dbReference type="InterPro" id="IPR005119">
    <property type="entry name" value="LysR_subst-bd"/>
</dbReference>
<evidence type="ECO:0000256" key="1">
    <source>
        <dbReference type="ARBA" id="ARBA00003502"/>
    </source>
</evidence>
<reference evidence="7 8" key="1">
    <citation type="submission" date="2020-07" db="EMBL/GenBank/DDBJ databases">
        <title>Bradyrhizobium diversity isolated from nodules of indigenous legumes of Western Australia.</title>
        <authorList>
            <person name="Klepa M.S."/>
        </authorList>
    </citation>
    <scope>NUCLEOTIDE SEQUENCE [LARGE SCALE GENOMIC DNA]</scope>
    <source>
        <strain evidence="7 8">CNPSo 4019</strain>
    </source>
</reference>
<dbReference type="PROSITE" id="PS50931">
    <property type="entry name" value="HTH_LYSR"/>
    <property type="match status" value="1"/>
</dbReference>
<dbReference type="InterPro" id="IPR036390">
    <property type="entry name" value="WH_DNA-bd_sf"/>
</dbReference>
<dbReference type="EMBL" id="JACEGD010000002">
    <property type="protein sequence ID" value="MBH5385036.1"/>
    <property type="molecule type" value="Genomic_DNA"/>
</dbReference>
<evidence type="ECO:0000256" key="2">
    <source>
        <dbReference type="ARBA" id="ARBA00009437"/>
    </source>
</evidence>
<evidence type="ECO:0000256" key="4">
    <source>
        <dbReference type="ARBA" id="ARBA00023125"/>
    </source>
</evidence>
<keyword evidence="5" id="KW-0804">Transcription</keyword>
<accession>A0ABS0NVK6</accession>
<evidence type="ECO:0000256" key="3">
    <source>
        <dbReference type="ARBA" id="ARBA00023015"/>
    </source>
</evidence>
<keyword evidence="4" id="KW-0238">DNA-binding</keyword>
<evidence type="ECO:0000259" key="6">
    <source>
        <dbReference type="PROSITE" id="PS50931"/>
    </source>
</evidence>
<dbReference type="Gene3D" id="3.40.190.290">
    <property type="match status" value="1"/>
</dbReference>
<dbReference type="Pfam" id="PF00126">
    <property type="entry name" value="HTH_1"/>
    <property type="match status" value="1"/>
</dbReference>
<evidence type="ECO:0000256" key="5">
    <source>
        <dbReference type="ARBA" id="ARBA00023163"/>
    </source>
</evidence>
<dbReference type="Pfam" id="PF03466">
    <property type="entry name" value="LysR_substrate"/>
    <property type="match status" value="1"/>
</dbReference>
<proteinExistence type="inferred from homology"/>
<dbReference type="PANTHER" id="PTHR30537:SF72">
    <property type="entry name" value="LYSR FAMILY TRANSCRIPTIONAL REGULATOR"/>
    <property type="match status" value="1"/>
</dbReference>
<name>A0ABS0NVK6_9BRAD</name>
<sequence>MQDIAIFVAVAQNGSFTRAASQLATSKSNVGKAVQRLEARLGAKLFQRTTRAVRLTEDGQIYFQAARAAIAGLAEAETVLATRRDEPVGRVRLDIAASLGMAIMPSLSELRARHPKVTLELSLTDRQSDPVSDGWDIVVRIGVLPAMGDMVVRKLCDVRYGLFSSPHYLKERPPIRSVADLHEQDGVLYRTDAGQLRQWSVESRDQIVEFLPRTTVAAHDGRTMIEAIRAGLGIGQLFDRVAAPFVAAGDLVPVLPSLKAPGLPVHALIPVGRRMPLKTRVVLEHLSAVLRADS</sequence>
<dbReference type="Gene3D" id="1.10.10.10">
    <property type="entry name" value="Winged helix-like DNA-binding domain superfamily/Winged helix DNA-binding domain"/>
    <property type="match status" value="1"/>
</dbReference>
<dbReference type="InterPro" id="IPR000847">
    <property type="entry name" value="LysR_HTH_N"/>
</dbReference>
<evidence type="ECO:0000313" key="8">
    <source>
        <dbReference type="Proteomes" id="UP001194539"/>
    </source>
</evidence>
<gene>
    <name evidence="7" type="ORF">H1B27_01925</name>
</gene>
<comment type="similarity">
    <text evidence="2">Belongs to the LysR transcriptional regulatory family.</text>
</comment>
<organism evidence="7 8">
    <name type="scientific">Bradyrhizobium diversitatis</name>
    <dbReference type="NCBI Taxonomy" id="2755406"/>
    <lineage>
        <taxon>Bacteria</taxon>
        <taxon>Pseudomonadati</taxon>
        <taxon>Pseudomonadota</taxon>
        <taxon>Alphaproteobacteria</taxon>
        <taxon>Hyphomicrobiales</taxon>
        <taxon>Nitrobacteraceae</taxon>
        <taxon>Bradyrhizobium</taxon>
    </lineage>
</organism>
<keyword evidence="8" id="KW-1185">Reference proteome</keyword>